<accession>A0A1C4F8E0</accession>
<reference evidence="2" key="1">
    <citation type="submission" date="2016-08" db="EMBL/GenBank/DDBJ databases">
        <authorList>
            <person name="Varghese N."/>
            <person name="Submissions Spin"/>
        </authorList>
    </citation>
    <scope>NUCLEOTIDE SEQUENCE [LARGE SCALE GENOMIC DNA]</scope>
    <source>
        <strain evidence="2">REICA_142</strain>
    </source>
</reference>
<sequence>MKTSPWGKNRFTFDDPALNLKAILPWRSLIMFPEHPAECRLLLVTEMHGNFGN</sequence>
<proteinExistence type="predicted"/>
<dbReference type="EMBL" id="FMBC01000032">
    <property type="protein sequence ID" value="SCC51913.1"/>
    <property type="molecule type" value="Genomic_DNA"/>
</dbReference>
<dbReference type="AlphaFoldDB" id="A0A1C4F8E0"/>
<dbReference type="Proteomes" id="UP000198515">
    <property type="component" value="Unassembled WGS sequence"/>
</dbReference>
<protein>
    <submittedName>
        <fullName evidence="1">Uncharacterized protein</fullName>
    </submittedName>
</protein>
<keyword evidence="2" id="KW-1185">Reference proteome</keyword>
<evidence type="ECO:0000313" key="1">
    <source>
        <dbReference type="EMBL" id="SCC51913.1"/>
    </source>
</evidence>
<name>A0A1C4F8E0_9ENTR</name>
<organism evidence="1 2">
    <name type="scientific">Kosakonia oryziphila</name>
    <dbReference type="NCBI Taxonomy" id="1005667"/>
    <lineage>
        <taxon>Bacteria</taxon>
        <taxon>Pseudomonadati</taxon>
        <taxon>Pseudomonadota</taxon>
        <taxon>Gammaproteobacteria</taxon>
        <taxon>Enterobacterales</taxon>
        <taxon>Enterobacteriaceae</taxon>
        <taxon>Kosakonia</taxon>
    </lineage>
</organism>
<evidence type="ECO:0000313" key="2">
    <source>
        <dbReference type="Proteomes" id="UP000198515"/>
    </source>
</evidence>
<gene>
    <name evidence="1" type="ORF">GA0061070_103258</name>
</gene>